<accession>A0A3P7CJX4</accession>
<dbReference type="InterPro" id="IPR043502">
    <property type="entry name" value="DNA/RNA_pol_sf"/>
</dbReference>
<reference evidence="2 3" key="1">
    <citation type="submission" date="2018-11" db="EMBL/GenBank/DDBJ databases">
        <authorList>
            <consortium name="Pathogen Informatics"/>
        </authorList>
    </citation>
    <scope>NUCLEOTIDE SEQUENCE [LARGE SCALE GENOMIC DNA]</scope>
    <source>
        <strain evidence="2 3">NST_G2</strain>
    </source>
</reference>
<dbReference type="PANTHER" id="PTHR37984:SF13">
    <property type="entry name" value="RIBONUCLEASE H"/>
    <property type="match status" value="1"/>
</dbReference>
<dbReference type="EMBL" id="UYSU01036623">
    <property type="protein sequence ID" value="VDL97942.1"/>
    <property type="molecule type" value="Genomic_DNA"/>
</dbReference>
<evidence type="ECO:0008006" key="4">
    <source>
        <dbReference type="Google" id="ProtNLM"/>
    </source>
</evidence>
<name>A0A3P7CJX4_SCHSO</name>
<sequence length="220" mass="24632">MANCTHVFVRCDRVRKPLEPPYEGPFCVLSHNAKTCRILRGDKEDAVSVNRIKAAVAEEPLDLHQGEDCADPIPRAPLPSLPPPPSSLPSPSTPLSPTTPNTNSFSATDSCTTLSGRRTHFPDLFITQEFWHSIYPWHRFTSAFGLEDSEWAAPIVPVLKHDGTVRICGYYKLTINSTTKLYHYPLPRIEDLYVSLSGDQQFTTLDLKHVYSQVVLDPES</sequence>
<dbReference type="InterPro" id="IPR050951">
    <property type="entry name" value="Retrovirus_Pol_polyprotein"/>
</dbReference>
<feature type="compositionally biased region" description="Pro residues" evidence="1">
    <location>
        <begin position="74"/>
        <end position="94"/>
    </location>
</feature>
<dbReference type="OrthoDB" id="6279146at2759"/>
<feature type="compositionally biased region" description="Low complexity" evidence="1">
    <location>
        <begin position="95"/>
        <end position="104"/>
    </location>
</feature>
<dbReference type="AlphaFoldDB" id="A0A3P7CJX4"/>
<organism evidence="2 3">
    <name type="scientific">Schistocephalus solidus</name>
    <name type="common">Tapeworm</name>
    <dbReference type="NCBI Taxonomy" id="70667"/>
    <lineage>
        <taxon>Eukaryota</taxon>
        <taxon>Metazoa</taxon>
        <taxon>Spiralia</taxon>
        <taxon>Lophotrochozoa</taxon>
        <taxon>Platyhelminthes</taxon>
        <taxon>Cestoda</taxon>
        <taxon>Eucestoda</taxon>
        <taxon>Diphyllobothriidea</taxon>
        <taxon>Diphyllobothriidae</taxon>
        <taxon>Schistocephalus</taxon>
    </lineage>
</organism>
<dbReference type="STRING" id="70667.A0A3P7CJX4"/>
<proteinExistence type="predicted"/>
<dbReference type="PANTHER" id="PTHR37984">
    <property type="entry name" value="PROTEIN CBG26694"/>
    <property type="match status" value="1"/>
</dbReference>
<gene>
    <name evidence="2" type="ORF">SSLN_LOCUS11557</name>
</gene>
<evidence type="ECO:0000256" key="1">
    <source>
        <dbReference type="SAM" id="MobiDB-lite"/>
    </source>
</evidence>
<evidence type="ECO:0000313" key="3">
    <source>
        <dbReference type="Proteomes" id="UP000275846"/>
    </source>
</evidence>
<protein>
    <recommendedName>
        <fullName evidence="4">Reverse transcriptase domain-containing protein</fullName>
    </recommendedName>
</protein>
<dbReference type="Proteomes" id="UP000275846">
    <property type="component" value="Unassembled WGS sequence"/>
</dbReference>
<evidence type="ECO:0000313" key="2">
    <source>
        <dbReference type="EMBL" id="VDL97942.1"/>
    </source>
</evidence>
<dbReference type="Gene3D" id="3.10.10.10">
    <property type="entry name" value="HIV Type 1 Reverse Transcriptase, subunit A, domain 1"/>
    <property type="match status" value="1"/>
</dbReference>
<keyword evidence="3" id="KW-1185">Reference proteome</keyword>
<feature type="region of interest" description="Disordered" evidence="1">
    <location>
        <begin position="63"/>
        <end position="109"/>
    </location>
</feature>
<dbReference type="SUPFAM" id="SSF56672">
    <property type="entry name" value="DNA/RNA polymerases"/>
    <property type="match status" value="1"/>
</dbReference>